<organism evidence="4 5">
    <name type="scientific">Didymodactylos carnosus</name>
    <dbReference type="NCBI Taxonomy" id="1234261"/>
    <lineage>
        <taxon>Eukaryota</taxon>
        <taxon>Metazoa</taxon>
        <taxon>Spiralia</taxon>
        <taxon>Gnathifera</taxon>
        <taxon>Rotifera</taxon>
        <taxon>Eurotatoria</taxon>
        <taxon>Bdelloidea</taxon>
        <taxon>Philodinida</taxon>
        <taxon>Philodinidae</taxon>
        <taxon>Didymodactylos</taxon>
    </lineage>
</organism>
<evidence type="ECO:0000313" key="4">
    <source>
        <dbReference type="EMBL" id="CAF3641315.1"/>
    </source>
</evidence>
<proteinExistence type="predicted"/>
<dbReference type="SMART" id="SM00181">
    <property type="entry name" value="EGF"/>
    <property type="match status" value="2"/>
</dbReference>
<evidence type="ECO:0000313" key="3">
    <source>
        <dbReference type="EMBL" id="CAF0856283.1"/>
    </source>
</evidence>
<reference evidence="4" key="1">
    <citation type="submission" date="2021-02" db="EMBL/GenBank/DDBJ databases">
        <authorList>
            <person name="Nowell W R."/>
        </authorList>
    </citation>
    <scope>NUCLEOTIDE SEQUENCE</scope>
</reference>
<feature type="domain" description="EGF-like" evidence="2">
    <location>
        <begin position="138"/>
        <end position="181"/>
    </location>
</feature>
<evidence type="ECO:0000259" key="2">
    <source>
        <dbReference type="SMART" id="SM00181"/>
    </source>
</evidence>
<gene>
    <name evidence="3" type="ORF">OVA965_LOCUS7402</name>
    <name evidence="4" type="ORF">TMI583_LOCUS7397</name>
</gene>
<sequence length="775" mass="86812">MGFQDVVGSSFVGDSKSSEKTDVFLNPDRRSTIYPNSQDTDVHYFGGTDKKCLTTLASYDNDMKLCTCNRRQYPSYINDNFEYGLCTRMDSNNNIKADDNLCPIPLTCQLRESPSSKYVCSCGKNQFTQYSIFQDEPHCVNIIGMTDDKCPINAKYNRNATNPQCICLPGYSTSSDLETCELQLKEHVPLNNCIENNSSSSLHTLCADKYGQFSRFCNIGVCHCIQNVSYAYPSSSNPYKCVSYLNTPQKSNLTTTDCPAGSKPENNNECRCKPGYSETNKTSCDLNLSPGATGSDCDLLNSADGDVSCNSAWPYSRICKRGECRCDGSKSFYSLYSLRVPLCVVLLDTPQNSPIIAPTVLCPEHSSNNNKSDECRCDTGYRTDPNSNKQVCVKKSSKLYNYNENPPSPPAENITLIDDCTSVYSGPLEIVNASNSQNYCRCKRYSVKLNSTACFYDQLFLIGTGNMSDRSNCTRYKNDDCKTLYNDQAYCDIIDGRESCLCNRQTSFLNNKICQSFASFVYPSVSGLLTSACDTNNDCKIPNTECKFYLLTNYKLCQCKSGYFLNPKAQTCENNRCTGERDPSTNFICDGYNWRCQDGYYENTNKTGCVKITHVYNKPYQYCNASFSTTTTTSGVRCTECNRAMCELDYQEQDDKCVQNKFEDKCQHKPEICNKLVSGSSCKNNECGCYTSGTYRDDAICARAIGYECDQTAQCGNGGFCSDRECRCNIGYTETTVTDTNGKYIQRCVRRNNGRNIQYSLWLLVLLSIVSFINS</sequence>
<dbReference type="EMBL" id="CAJNOK010002353">
    <property type="protein sequence ID" value="CAF0856283.1"/>
    <property type="molecule type" value="Genomic_DNA"/>
</dbReference>
<feature type="domain" description="EGF-like" evidence="2">
    <location>
        <begin position="708"/>
        <end position="749"/>
    </location>
</feature>
<dbReference type="AlphaFoldDB" id="A0A8S2HFK9"/>
<dbReference type="Proteomes" id="UP000682733">
    <property type="component" value="Unassembled WGS sequence"/>
</dbReference>
<dbReference type="InterPro" id="IPR000742">
    <property type="entry name" value="EGF"/>
</dbReference>
<protein>
    <recommendedName>
        <fullName evidence="2">EGF-like domain-containing protein</fullName>
    </recommendedName>
</protein>
<comment type="caution">
    <text evidence="4">The sequence shown here is derived from an EMBL/GenBank/DDBJ whole genome shotgun (WGS) entry which is preliminary data.</text>
</comment>
<accession>A0A8S2HFK9</accession>
<dbReference type="Proteomes" id="UP000677228">
    <property type="component" value="Unassembled WGS sequence"/>
</dbReference>
<name>A0A8S2HFK9_9BILA</name>
<evidence type="ECO:0000256" key="1">
    <source>
        <dbReference type="SAM" id="MobiDB-lite"/>
    </source>
</evidence>
<dbReference type="EMBL" id="CAJOBA010002353">
    <property type="protein sequence ID" value="CAF3641315.1"/>
    <property type="molecule type" value="Genomic_DNA"/>
</dbReference>
<evidence type="ECO:0000313" key="5">
    <source>
        <dbReference type="Proteomes" id="UP000682733"/>
    </source>
</evidence>
<feature type="region of interest" description="Disordered" evidence="1">
    <location>
        <begin position="1"/>
        <end position="24"/>
    </location>
</feature>